<proteinExistence type="predicted"/>
<evidence type="ECO:0000256" key="1">
    <source>
        <dbReference type="SAM" id="SignalP"/>
    </source>
</evidence>
<dbReference type="Proteomes" id="UP000724874">
    <property type="component" value="Unassembled WGS sequence"/>
</dbReference>
<sequence length="98" mass="11249">MQVVLYLILSCLLKAIVSVGHAFLWKHFIEHGDPSLSNLMYDEEFKHGVLTDFDLSLPQWEPRVVGTDRTGTIPFIALDLLTADYWSGATTRFYHHEL</sequence>
<evidence type="ECO:0000313" key="3">
    <source>
        <dbReference type="EMBL" id="KAF8898274.1"/>
    </source>
</evidence>
<dbReference type="EMBL" id="JADNYJ010000054">
    <property type="protein sequence ID" value="KAF8898274.1"/>
    <property type="molecule type" value="Genomic_DNA"/>
</dbReference>
<name>A0A9P5NLN8_GYMJU</name>
<feature type="non-terminal residue" evidence="3">
    <location>
        <position position="98"/>
    </location>
</feature>
<feature type="signal peptide" evidence="1">
    <location>
        <begin position="1"/>
        <end position="22"/>
    </location>
</feature>
<keyword evidence="1" id="KW-0732">Signal</keyword>
<reference evidence="3" key="1">
    <citation type="submission" date="2020-11" db="EMBL/GenBank/DDBJ databases">
        <authorList>
            <consortium name="DOE Joint Genome Institute"/>
            <person name="Ahrendt S."/>
            <person name="Riley R."/>
            <person name="Andreopoulos W."/>
            <person name="LaButti K."/>
            <person name="Pangilinan J."/>
            <person name="Ruiz-duenas F.J."/>
            <person name="Barrasa J.M."/>
            <person name="Sanchez-Garcia M."/>
            <person name="Camarero S."/>
            <person name="Miyauchi S."/>
            <person name="Serrano A."/>
            <person name="Linde D."/>
            <person name="Babiker R."/>
            <person name="Drula E."/>
            <person name="Ayuso-Fernandez I."/>
            <person name="Pacheco R."/>
            <person name="Padilla G."/>
            <person name="Ferreira P."/>
            <person name="Barriuso J."/>
            <person name="Kellner H."/>
            <person name="Castanera R."/>
            <person name="Alfaro M."/>
            <person name="Ramirez L."/>
            <person name="Pisabarro A.G."/>
            <person name="Kuo A."/>
            <person name="Tritt A."/>
            <person name="Lipzen A."/>
            <person name="He G."/>
            <person name="Yan M."/>
            <person name="Ng V."/>
            <person name="Cullen D."/>
            <person name="Martin F."/>
            <person name="Rosso M.-N."/>
            <person name="Henrissat B."/>
            <person name="Hibbett D."/>
            <person name="Martinez A.T."/>
            <person name="Grigoriev I.V."/>
        </authorList>
    </citation>
    <scope>NUCLEOTIDE SEQUENCE</scope>
    <source>
        <strain evidence="3">AH 44721</strain>
    </source>
</reference>
<feature type="chain" id="PRO_5040258614" description="Fungal-type protein kinase domain-containing protein" evidence="1">
    <location>
        <begin position="23"/>
        <end position="98"/>
    </location>
</feature>
<dbReference type="InterPro" id="IPR040976">
    <property type="entry name" value="Pkinase_fungal"/>
</dbReference>
<feature type="domain" description="Fungal-type protein kinase" evidence="2">
    <location>
        <begin position="9"/>
        <end position="83"/>
    </location>
</feature>
<evidence type="ECO:0000313" key="4">
    <source>
        <dbReference type="Proteomes" id="UP000724874"/>
    </source>
</evidence>
<dbReference type="Pfam" id="PF17667">
    <property type="entry name" value="Pkinase_fungal"/>
    <property type="match status" value="1"/>
</dbReference>
<keyword evidence="4" id="KW-1185">Reference proteome</keyword>
<comment type="caution">
    <text evidence="3">The sequence shown here is derived from an EMBL/GenBank/DDBJ whole genome shotgun (WGS) entry which is preliminary data.</text>
</comment>
<dbReference type="AlphaFoldDB" id="A0A9P5NLN8"/>
<dbReference type="InterPro" id="IPR011009">
    <property type="entry name" value="Kinase-like_dom_sf"/>
</dbReference>
<accession>A0A9P5NLN8</accession>
<evidence type="ECO:0000259" key="2">
    <source>
        <dbReference type="Pfam" id="PF17667"/>
    </source>
</evidence>
<dbReference type="SUPFAM" id="SSF56112">
    <property type="entry name" value="Protein kinase-like (PK-like)"/>
    <property type="match status" value="1"/>
</dbReference>
<protein>
    <recommendedName>
        <fullName evidence="2">Fungal-type protein kinase domain-containing protein</fullName>
    </recommendedName>
</protein>
<gene>
    <name evidence="3" type="ORF">CPB84DRAFT_1681438</name>
</gene>
<organism evidence="3 4">
    <name type="scientific">Gymnopilus junonius</name>
    <name type="common">Spectacular rustgill mushroom</name>
    <name type="synonym">Gymnopilus spectabilis subsp. junonius</name>
    <dbReference type="NCBI Taxonomy" id="109634"/>
    <lineage>
        <taxon>Eukaryota</taxon>
        <taxon>Fungi</taxon>
        <taxon>Dikarya</taxon>
        <taxon>Basidiomycota</taxon>
        <taxon>Agaricomycotina</taxon>
        <taxon>Agaricomycetes</taxon>
        <taxon>Agaricomycetidae</taxon>
        <taxon>Agaricales</taxon>
        <taxon>Agaricineae</taxon>
        <taxon>Hymenogastraceae</taxon>
        <taxon>Gymnopilus</taxon>
    </lineage>
</organism>
<dbReference type="OrthoDB" id="5569250at2759"/>